<feature type="domain" description="DDE-1" evidence="1">
    <location>
        <begin position="6"/>
        <end position="118"/>
    </location>
</feature>
<evidence type="ECO:0000259" key="1">
    <source>
        <dbReference type="Pfam" id="PF03184"/>
    </source>
</evidence>
<reference evidence="2 3" key="1">
    <citation type="journal article" date="2012" name="Science">
        <title>The Paleozoic origin of enzymatic lignin decomposition reconstructed from 31 fungal genomes.</title>
        <authorList>
            <person name="Floudas D."/>
            <person name="Binder M."/>
            <person name="Riley R."/>
            <person name="Barry K."/>
            <person name="Blanchette R.A."/>
            <person name="Henrissat B."/>
            <person name="Martinez A.T."/>
            <person name="Otillar R."/>
            <person name="Spatafora J.W."/>
            <person name="Yadav J.S."/>
            <person name="Aerts A."/>
            <person name="Benoit I."/>
            <person name="Boyd A."/>
            <person name="Carlson A."/>
            <person name="Copeland A."/>
            <person name="Coutinho P.M."/>
            <person name="de Vries R.P."/>
            <person name="Ferreira P."/>
            <person name="Findley K."/>
            <person name="Foster B."/>
            <person name="Gaskell J."/>
            <person name="Glotzer D."/>
            <person name="Gorecki P."/>
            <person name="Heitman J."/>
            <person name="Hesse C."/>
            <person name="Hori C."/>
            <person name="Igarashi K."/>
            <person name="Jurgens J.A."/>
            <person name="Kallen N."/>
            <person name="Kersten P."/>
            <person name="Kohler A."/>
            <person name="Kuees U."/>
            <person name="Kumar T.K.A."/>
            <person name="Kuo A."/>
            <person name="LaButti K."/>
            <person name="Larrondo L.F."/>
            <person name="Lindquist E."/>
            <person name="Ling A."/>
            <person name="Lombard V."/>
            <person name="Lucas S."/>
            <person name="Lundell T."/>
            <person name="Martin R."/>
            <person name="McLaughlin D.J."/>
            <person name="Morgenstern I."/>
            <person name="Morin E."/>
            <person name="Murat C."/>
            <person name="Nagy L.G."/>
            <person name="Nolan M."/>
            <person name="Ohm R.A."/>
            <person name="Patyshakuliyeva A."/>
            <person name="Rokas A."/>
            <person name="Ruiz-Duenas F.J."/>
            <person name="Sabat G."/>
            <person name="Salamov A."/>
            <person name="Samejima M."/>
            <person name="Schmutz J."/>
            <person name="Slot J.C."/>
            <person name="St John F."/>
            <person name="Stenlid J."/>
            <person name="Sun H."/>
            <person name="Sun S."/>
            <person name="Syed K."/>
            <person name="Tsang A."/>
            <person name="Wiebenga A."/>
            <person name="Young D."/>
            <person name="Pisabarro A."/>
            <person name="Eastwood D.C."/>
            <person name="Martin F."/>
            <person name="Cullen D."/>
            <person name="Grigoriev I.V."/>
            <person name="Hibbett D.S."/>
        </authorList>
    </citation>
    <scope>NUCLEOTIDE SEQUENCE [LARGE SCALE GENOMIC DNA]</scope>
    <source>
        <strain evidence="2 3">MD-104</strain>
    </source>
</reference>
<accession>A0A2H3JC19</accession>
<dbReference type="Proteomes" id="UP000218811">
    <property type="component" value="Unassembled WGS sequence"/>
</dbReference>
<dbReference type="InterPro" id="IPR004875">
    <property type="entry name" value="DDE_SF_endonuclease_dom"/>
</dbReference>
<keyword evidence="3" id="KW-1185">Reference proteome</keyword>
<dbReference type="OMA" id="ECSHISI"/>
<sequence length="146" mass="16510">MNNLLCFQWFQKSFIPQAKAHNRTGKPIFDGHGSHIQDEIKDLAMENNIELFALPAHMSHKLQPLDVGVFGPMQKVWLNQCNDYAQKTHKDMQCHHIVHEYMAACKTAFTGHNILQAFCKSGIRPLNPAVFTNNDFASSVTTSVIT</sequence>
<dbReference type="AlphaFoldDB" id="A0A2H3JC19"/>
<dbReference type="Pfam" id="PF03184">
    <property type="entry name" value="DDE_1"/>
    <property type="match status" value="1"/>
</dbReference>
<evidence type="ECO:0000313" key="2">
    <source>
        <dbReference type="EMBL" id="PCH39790.1"/>
    </source>
</evidence>
<dbReference type="EMBL" id="KB468053">
    <property type="protein sequence ID" value="PCH39790.1"/>
    <property type="molecule type" value="Genomic_DNA"/>
</dbReference>
<evidence type="ECO:0000313" key="3">
    <source>
        <dbReference type="Proteomes" id="UP000218811"/>
    </source>
</evidence>
<gene>
    <name evidence="2" type="ORF">WOLCODRAFT_66947</name>
</gene>
<dbReference type="GO" id="GO:0003676">
    <property type="term" value="F:nucleic acid binding"/>
    <property type="evidence" value="ECO:0007669"/>
    <property type="project" value="InterPro"/>
</dbReference>
<dbReference type="STRING" id="742152.A0A2H3JC19"/>
<proteinExistence type="predicted"/>
<name>A0A2H3JC19_WOLCO</name>
<organism evidence="2 3">
    <name type="scientific">Wolfiporia cocos (strain MD-104)</name>
    <name type="common">Brown rot fungus</name>
    <dbReference type="NCBI Taxonomy" id="742152"/>
    <lineage>
        <taxon>Eukaryota</taxon>
        <taxon>Fungi</taxon>
        <taxon>Dikarya</taxon>
        <taxon>Basidiomycota</taxon>
        <taxon>Agaricomycotina</taxon>
        <taxon>Agaricomycetes</taxon>
        <taxon>Polyporales</taxon>
        <taxon>Phaeolaceae</taxon>
        <taxon>Wolfiporia</taxon>
    </lineage>
</organism>
<protein>
    <submittedName>
        <fullName evidence="2">DDE-domain-containing protein</fullName>
    </submittedName>
</protein>
<dbReference type="OrthoDB" id="3064354at2759"/>